<dbReference type="GO" id="GO:0003987">
    <property type="term" value="F:acetate-CoA ligase activity"/>
    <property type="evidence" value="ECO:0007669"/>
    <property type="project" value="TreeGrafter"/>
</dbReference>
<dbReference type="SUPFAM" id="SSF56801">
    <property type="entry name" value="Acetyl-CoA synthetase-like"/>
    <property type="match status" value="1"/>
</dbReference>
<dbReference type="Proteomes" id="UP000887226">
    <property type="component" value="Unassembled WGS sequence"/>
</dbReference>
<sequence>SEQIRKDIILQVRTSIGSFATPKAVFIINDLPKTRSGKIMRRILRKNLEGQGNCLGDTSTLINPSVIGDIIYYVGEFGVVI</sequence>
<gene>
    <name evidence="2" type="ORF">BJ878DRAFT_429155</name>
</gene>
<keyword evidence="3" id="KW-1185">Reference proteome</keyword>
<dbReference type="InterPro" id="IPR045851">
    <property type="entry name" value="AMP-bd_C_sf"/>
</dbReference>
<dbReference type="PANTHER" id="PTHR24095">
    <property type="entry name" value="ACETYL-COENZYME A SYNTHETASE"/>
    <property type="match status" value="1"/>
</dbReference>
<evidence type="ECO:0000259" key="1">
    <source>
        <dbReference type="Pfam" id="PF13193"/>
    </source>
</evidence>
<feature type="domain" description="AMP-binding enzyme C-terminal" evidence="1">
    <location>
        <begin position="4"/>
        <end position="38"/>
    </location>
</feature>
<dbReference type="Pfam" id="PF13193">
    <property type="entry name" value="AMP-binding_C"/>
    <property type="match status" value="1"/>
</dbReference>
<evidence type="ECO:0000313" key="3">
    <source>
        <dbReference type="Proteomes" id="UP000887226"/>
    </source>
</evidence>
<proteinExistence type="predicted"/>
<dbReference type="AlphaFoldDB" id="A0A9P7YWJ0"/>
<dbReference type="OrthoDB" id="3633556at2759"/>
<organism evidence="2 3">
    <name type="scientific">Calycina marina</name>
    <dbReference type="NCBI Taxonomy" id="1763456"/>
    <lineage>
        <taxon>Eukaryota</taxon>
        <taxon>Fungi</taxon>
        <taxon>Dikarya</taxon>
        <taxon>Ascomycota</taxon>
        <taxon>Pezizomycotina</taxon>
        <taxon>Leotiomycetes</taxon>
        <taxon>Helotiales</taxon>
        <taxon>Pezizellaceae</taxon>
        <taxon>Calycina</taxon>
    </lineage>
</organism>
<protein>
    <submittedName>
        <fullName evidence="2">Acetyl-coenzyme A synthetase</fullName>
    </submittedName>
</protein>
<accession>A0A9P7YWJ0</accession>
<feature type="non-terminal residue" evidence="2">
    <location>
        <position position="1"/>
    </location>
</feature>
<comment type="caution">
    <text evidence="2">The sequence shown here is derived from an EMBL/GenBank/DDBJ whole genome shotgun (WGS) entry which is preliminary data.</text>
</comment>
<reference evidence="2" key="1">
    <citation type="journal article" date="2021" name="IMA Fungus">
        <title>Genomic characterization of three marine fungi, including Emericellopsis atlantica sp. nov. with signatures of a generalist lifestyle and marine biomass degradation.</title>
        <authorList>
            <person name="Hagestad O.C."/>
            <person name="Hou L."/>
            <person name="Andersen J.H."/>
            <person name="Hansen E.H."/>
            <person name="Altermark B."/>
            <person name="Li C."/>
            <person name="Kuhnert E."/>
            <person name="Cox R.J."/>
            <person name="Crous P.W."/>
            <person name="Spatafora J.W."/>
            <person name="Lail K."/>
            <person name="Amirebrahimi M."/>
            <person name="Lipzen A."/>
            <person name="Pangilinan J."/>
            <person name="Andreopoulos W."/>
            <person name="Hayes R.D."/>
            <person name="Ng V."/>
            <person name="Grigoriev I.V."/>
            <person name="Jackson S.A."/>
            <person name="Sutton T.D.S."/>
            <person name="Dobson A.D.W."/>
            <person name="Rama T."/>
        </authorList>
    </citation>
    <scope>NUCLEOTIDE SEQUENCE</scope>
    <source>
        <strain evidence="2">TRa3180A</strain>
    </source>
</reference>
<name>A0A9P7YWJ0_9HELO</name>
<dbReference type="GO" id="GO:0006085">
    <property type="term" value="P:acetyl-CoA biosynthetic process"/>
    <property type="evidence" value="ECO:0007669"/>
    <property type="project" value="TreeGrafter"/>
</dbReference>
<evidence type="ECO:0000313" key="2">
    <source>
        <dbReference type="EMBL" id="KAG9240967.1"/>
    </source>
</evidence>
<dbReference type="EMBL" id="MU254299">
    <property type="protein sequence ID" value="KAG9240967.1"/>
    <property type="molecule type" value="Genomic_DNA"/>
</dbReference>
<dbReference type="GO" id="GO:0005829">
    <property type="term" value="C:cytosol"/>
    <property type="evidence" value="ECO:0007669"/>
    <property type="project" value="TreeGrafter"/>
</dbReference>
<dbReference type="PANTHER" id="PTHR24095:SF14">
    <property type="entry name" value="ACETYL-COENZYME A SYNTHETASE 1"/>
    <property type="match status" value="1"/>
</dbReference>
<dbReference type="Gene3D" id="3.30.300.30">
    <property type="match status" value="1"/>
</dbReference>
<dbReference type="InterPro" id="IPR025110">
    <property type="entry name" value="AMP-bd_C"/>
</dbReference>